<organism evidence="1 2">
    <name type="scientific">Rangifer tarandus platyrhynchus</name>
    <name type="common">Svalbard reindeer</name>
    <dbReference type="NCBI Taxonomy" id="3082113"/>
    <lineage>
        <taxon>Eukaryota</taxon>
        <taxon>Metazoa</taxon>
        <taxon>Chordata</taxon>
        <taxon>Craniata</taxon>
        <taxon>Vertebrata</taxon>
        <taxon>Euteleostomi</taxon>
        <taxon>Mammalia</taxon>
        <taxon>Eutheria</taxon>
        <taxon>Laurasiatheria</taxon>
        <taxon>Artiodactyla</taxon>
        <taxon>Ruminantia</taxon>
        <taxon>Pecora</taxon>
        <taxon>Cervidae</taxon>
        <taxon>Odocoileinae</taxon>
        <taxon>Rangifer</taxon>
    </lineage>
</organism>
<proteinExistence type="predicted"/>
<gene>
    <name evidence="1" type="ORF">MRATA1EN1_LOCUS14272</name>
</gene>
<reference evidence="1" key="1">
    <citation type="submission" date="2023-04" db="EMBL/GenBank/DDBJ databases">
        <authorList>
            <consortium name="ELIXIR-Norway"/>
        </authorList>
    </citation>
    <scope>NUCLEOTIDE SEQUENCE [LARGE SCALE GENOMIC DNA]</scope>
</reference>
<keyword evidence="2" id="KW-1185">Reference proteome</keyword>
<accession>A0ABN8YUQ0</accession>
<evidence type="ECO:0000313" key="2">
    <source>
        <dbReference type="Proteomes" id="UP001176941"/>
    </source>
</evidence>
<sequence>MQTVKGIIRIFLEAEYAKQFHIFLLRMVSGASSATRNSKQIEIRCLPGGYLGSTRCLETVSLINHHIRFTKKEIGWWTFPGGPVVKDLPSNAGDAGLIPGWGTKIPHPAGCLSATTGKSVCYK</sequence>
<evidence type="ECO:0000313" key="1">
    <source>
        <dbReference type="EMBL" id="CAI9165310.1"/>
    </source>
</evidence>
<name>A0ABN8YUQ0_RANTA</name>
<dbReference type="Proteomes" id="UP001176941">
    <property type="component" value="Chromosome 24"/>
</dbReference>
<dbReference type="EMBL" id="OX459960">
    <property type="protein sequence ID" value="CAI9165310.1"/>
    <property type="molecule type" value="Genomic_DNA"/>
</dbReference>
<protein>
    <submittedName>
        <fullName evidence="1">Uncharacterized protein</fullName>
    </submittedName>
</protein>